<feature type="domain" description="VTC" evidence="1">
    <location>
        <begin position="10"/>
        <end position="249"/>
    </location>
</feature>
<dbReference type="RefSeq" id="WP_250933382.1">
    <property type="nucleotide sequence ID" value="NZ_JAMQBK010000118.1"/>
</dbReference>
<keyword evidence="3" id="KW-1185">Reference proteome</keyword>
<sequence length="280" mass="32235">MTNTDPSLRRVEMKFMLDESLSSQVRDWAIDHLGIDENCDEGNSYDINSLYLDTPELDLYHRTGVIGKAKHRIRRYGRDQMLVLESKRKKNMVVRKNRTAVFESDLTPRLMSRSSDRVSQIADSATTEETVAETEDVWCGDWFMRRLVKRNLAPAVQIAYRRFARTSMIDGENLRLTIDSNLTAAPADNWNVAGKHDDFLEGDRNAFRSIGNFEILELKFQNSMPHLFKELLRTFPIPGTNFSKYRTAIGQRITPTHRSFVAATVPRFQTSQTMEFATDA</sequence>
<dbReference type="Proteomes" id="UP001202961">
    <property type="component" value="Unassembled WGS sequence"/>
</dbReference>
<dbReference type="InterPro" id="IPR042267">
    <property type="entry name" value="VTC_sf"/>
</dbReference>
<evidence type="ECO:0000313" key="3">
    <source>
        <dbReference type="Proteomes" id="UP001202961"/>
    </source>
</evidence>
<protein>
    <submittedName>
        <fullName evidence="2">Polyphosphate polymerase domain-containing protein</fullName>
    </submittedName>
</protein>
<dbReference type="Gene3D" id="3.20.100.30">
    <property type="entry name" value="VTC, catalytic tunnel domain"/>
    <property type="match status" value="1"/>
</dbReference>
<comment type="caution">
    <text evidence="2">The sequence shown here is derived from an EMBL/GenBank/DDBJ whole genome shotgun (WGS) entry which is preliminary data.</text>
</comment>
<proteinExistence type="predicted"/>
<dbReference type="CDD" id="cd07750">
    <property type="entry name" value="PolyPPase_VTC_like"/>
    <property type="match status" value="1"/>
</dbReference>
<organism evidence="2 3">
    <name type="scientific">Aporhodopirellula aestuarii</name>
    <dbReference type="NCBI Taxonomy" id="2950107"/>
    <lineage>
        <taxon>Bacteria</taxon>
        <taxon>Pseudomonadati</taxon>
        <taxon>Planctomycetota</taxon>
        <taxon>Planctomycetia</taxon>
        <taxon>Pirellulales</taxon>
        <taxon>Pirellulaceae</taxon>
        <taxon>Aporhodopirellula</taxon>
    </lineage>
</organism>
<reference evidence="2 3" key="1">
    <citation type="journal article" date="2022" name="Syst. Appl. Microbiol.">
        <title>Rhodopirellula aestuarii sp. nov., a novel member of the genus Rhodopirellula isolated from brackish sediments collected in the Tagus River estuary, Portugal.</title>
        <authorList>
            <person name="Vitorino I.R."/>
            <person name="Klimek D."/>
            <person name="Calusinska M."/>
            <person name="Lobo-da-Cunha A."/>
            <person name="Vasconcelos V."/>
            <person name="Lage O.M."/>
        </authorList>
    </citation>
    <scope>NUCLEOTIDE SEQUENCE [LARGE SCALE GENOMIC DNA]</scope>
    <source>
        <strain evidence="2 3">ICT_H3.1</strain>
    </source>
</reference>
<dbReference type="EMBL" id="JAMQBK010000118">
    <property type="protein sequence ID" value="MCM2374997.1"/>
    <property type="molecule type" value="Genomic_DNA"/>
</dbReference>
<name>A0ABT0UD83_9BACT</name>
<accession>A0ABT0UD83</accession>
<evidence type="ECO:0000313" key="2">
    <source>
        <dbReference type="EMBL" id="MCM2374997.1"/>
    </source>
</evidence>
<dbReference type="InterPro" id="IPR018966">
    <property type="entry name" value="VTC_domain"/>
</dbReference>
<evidence type="ECO:0000259" key="1">
    <source>
        <dbReference type="Pfam" id="PF09359"/>
    </source>
</evidence>
<dbReference type="Pfam" id="PF09359">
    <property type="entry name" value="VTC"/>
    <property type="match status" value="1"/>
</dbReference>
<gene>
    <name evidence="2" type="ORF">NB063_30615</name>
</gene>